<reference evidence="3" key="1">
    <citation type="journal article" date="2019" name="Int. J. Syst. Evol. Microbiol.">
        <title>The Global Catalogue of Microorganisms (GCM) 10K type strain sequencing project: providing services to taxonomists for standard genome sequencing and annotation.</title>
        <authorList>
            <consortium name="The Broad Institute Genomics Platform"/>
            <consortium name="The Broad Institute Genome Sequencing Center for Infectious Disease"/>
            <person name="Wu L."/>
            <person name="Ma J."/>
        </authorList>
    </citation>
    <scope>NUCLEOTIDE SEQUENCE [LARGE SCALE GENOMIC DNA]</scope>
    <source>
        <strain evidence="3">CGMCC 4.7289</strain>
    </source>
</reference>
<evidence type="ECO:0000313" key="3">
    <source>
        <dbReference type="Proteomes" id="UP001595816"/>
    </source>
</evidence>
<evidence type="ECO:0000256" key="1">
    <source>
        <dbReference type="SAM" id="MobiDB-lite"/>
    </source>
</evidence>
<dbReference type="InterPro" id="IPR036291">
    <property type="entry name" value="NAD(P)-bd_dom_sf"/>
</dbReference>
<dbReference type="Gene3D" id="3.40.50.720">
    <property type="entry name" value="NAD(P)-binding Rossmann-like Domain"/>
    <property type="match status" value="1"/>
</dbReference>
<evidence type="ECO:0000313" key="2">
    <source>
        <dbReference type="EMBL" id="MFC4135754.1"/>
    </source>
</evidence>
<proteinExistence type="predicted"/>
<dbReference type="RefSeq" id="WP_253763841.1">
    <property type="nucleotide sequence ID" value="NZ_JBHSAY010000024.1"/>
</dbReference>
<sequence length="65" mass="6814">MAAELDGTGVLVNAVAPPPIQTRMALPGIETITAEAAATDTVWLATLPDDGPSGDLWTGRREKPW</sequence>
<protein>
    <submittedName>
        <fullName evidence="2">Uncharacterized protein</fullName>
    </submittedName>
</protein>
<accession>A0ABV8LZ59</accession>
<feature type="region of interest" description="Disordered" evidence="1">
    <location>
        <begin position="45"/>
        <end position="65"/>
    </location>
</feature>
<gene>
    <name evidence="2" type="ORF">ACFOZ4_34525</name>
</gene>
<comment type="caution">
    <text evidence="2">The sequence shown here is derived from an EMBL/GenBank/DDBJ whole genome shotgun (WGS) entry which is preliminary data.</text>
</comment>
<name>A0ABV8LZ59_9ACTN</name>
<dbReference type="Proteomes" id="UP001595816">
    <property type="component" value="Unassembled WGS sequence"/>
</dbReference>
<organism evidence="2 3">
    <name type="scientific">Hamadaea flava</name>
    <dbReference type="NCBI Taxonomy" id="1742688"/>
    <lineage>
        <taxon>Bacteria</taxon>
        <taxon>Bacillati</taxon>
        <taxon>Actinomycetota</taxon>
        <taxon>Actinomycetes</taxon>
        <taxon>Micromonosporales</taxon>
        <taxon>Micromonosporaceae</taxon>
        <taxon>Hamadaea</taxon>
    </lineage>
</organism>
<dbReference type="EMBL" id="JBHSAY010000024">
    <property type="protein sequence ID" value="MFC4135754.1"/>
    <property type="molecule type" value="Genomic_DNA"/>
</dbReference>
<keyword evidence="3" id="KW-1185">Reference proteome</keyword>
<dbReference type="SUPFAM" id="SSF51735">
    <property type="entry name" value="NAD(P)-binding Rossmann-fold domains"/>
    <property type="match status" value="1"/>
</dbReference>